<dbReference type="Proteomes" id="UP001500124">
    <property type="component" value="Unassembled WGS sequence"/>
</dbReference>
<feature type="compositionally biased region" description="Basic and acidic residues" evidence="1">
    <location>
        <begin position="1"/>
        <end position="15"/>
    </location>
</feature>
<keyword evidence="3" id="KW-1185">Reference proteome</keyword>
<reference evidence="3" key="1">
    <citation type="journal article" date="2019" name="Int. J. Syst. Evol. Microbiol.">
        <title>The Global Catalogue of Microorganisms (GCM) 10K type strain sequencing project: providing services to taxonomists for standard genome sequencing and annotation.</title>
        <authorList>
            <consortium name="The Broad Institute Genomics Platform"/>
            <consortium name="The Broad Institute Genome Sequencing Center for Infectious Disease"/>
            <person name="Wu L."/>
            <person name="Ma J."/>
        </authorList>
    </citation>
    <scope>NUCLEOTIDE SEQUENCE [LARGE SCALE GENOMIC DNA]</scope>
    <source>
        <strain evidence="3">JCM 18410</strain>
    </source>
</reference>
<organism evidence="2 3">
    <name type="scientific">Streptomyces similanensis</name>
    <dbReference type="NCBI Taxonomy" id="1274988"/>
    <lineage>
        <taxon>Bacteria</taxon>
        <taxon>Bacillati</taxon>
        <taxon>Actinomycetota</taxon>
        <taxon>Actinomycetes</taxon>
        <taxon>Kitasatosporales</taxon>
        <taxon>Streptomycetaceae</taxon>
        <taxon>Streptomyces</taxon>
    </lineage>
</organism>
<feature type="region of interest" description="Disordered" evidence="1">
    <location>
        <begin position="1"/>
        <end position="39"/>
    </location>
</feature>
<accession>A0ABP9KJ67</accession>
<evidence type="ECO:0000313" key="3">
    <source>
        <dbReference type="Proteomes" id="UP001500124"/>
    </source>
</evidence>
<evidence type="ECO:0000313" key="2">
    <source>
        <dbReference type="EMBL" id="GAA5059879.1"/>
    </source>
</evidence>
<gene>
    <name evidence="2" type="ORF">GCM10023336_36080</name>
</gene>
<dbReference type="EMBL" id="BAABKC010000049">
    <property type="protein sequence ID" value="GAA5059879.1"/>
    <property type="molecule type" value="Genomic_DNA"/>
</dbReference>
<comment type="caution">
    <text evidence="2">The sequence shown here is derived from an EMBL/GenBank/DDBJ whole genome shotgun (WGS) entry which is preliminary data.</text>
</comment>
<proteinExistence type="predicted"/>
<sequence length="134" mass="13686">MHEPAGRESLERGDEQTGQVLRIEAGPATGSGERGGDDVRQALGQPVLVDGESLGDVGMPGGVQGELHGHRIPLALLPGTPGDTVVELEDRVDAAAVTGRRAARRGRLRFTGGECLGAGNGSGPEPVVRAPKPA</sequence>
<evidence type="ECO:0000256" key="1">
    <source>
        <dbReference type="SAM" id="MobiDB-lite"/>
    </source>
</evidence>
<name>A0ABP9KJ67_9ACTN</name>
<protein>
    <submittedName>
        <fullName evidence="2">Uncharacterized protein</fullName>
    </submittedName>
</protein>